<dbReference type="RefSeq" id="WP_068725062.1">
    <property type="nucleotide sequence ID" value="NZ_LSKU01000001.1"/>
</dbReference>
<protein>
    <recommendedName>
        <fullName evidence="3">Lipoprotein</fullName>
    </recommendedName>
</protein>
<dbReference type="AlphaFoldDB" id="A0A135L4Q0"/>
<organism evidence="1 2">
    <name type="scientific">Tepidibacillus decaturensis</name>
    <dbReference type="NCBI Taxonomy" id="1413211"/>
    <lineage>
        <taxon>Bacteria</taxon>
        <taxon>Bacillati</taxon>
        <taxon>Bacillota</taxon>
        <taxon>Bacilli</taxon>
        <taxon>Bacillales</taxon>
        <taxon>Bacillaceae</taxon>
        <taxon>Tepidibacillus</taxon>
    </lineage>
</organism>
<keyword evidence="2" id="KW-1185">Reference proteome</keyword>
<evidence type="ECO:0000313" key="1">
    <source>
        <dbReference type="EMBL" id="KXG43936.1"/>
    </source>
</evidence>
<dbReference type="OrthoDB" id="2085378at2"/>
<sequence length="166" mass="19096">MKKTVLFLLISIFFFVGTLGCSPKSDVSYEILFNGFVTSKPTIEDILPYETIIFENEADWNAFSNKYLPVTRSVATMLKSIDFAKNDLIYTGSISAKADLYSVSSRILGYKIENNLLEPIWDTNFKDRIYAVNDISEYQFIQPFVILSLVKKSEIPNKLQNFYRPK</sequence>
<dbReference type="STRING" id="1413211.U473_07895"/>
<evidence type="ECO:0000313" key="2">
    <source>
        <dbReference type="Proteomes" id="UP000070352"/>
    </source>
</evidence>
<proteinExistence type="predicted"/>
<comment type="caution">
    <text evidence="1">The sequence shown here is derived from an EMBL/GenBank/DDBJ whole genome shotgun (WGS) entry which is preliminary data.</text>
</comment>
<dbReference type="Proteomes" id="UP000070352">
    <property type="component" value="Unassembled WGS sequence"/>
</dbReference>
<evidence type="ECO:0008006" key="3">
    <source>
        <dbReference type="Google" id="ProtNLM"/>
    </source>
</evidence>
<reference evidence="1 2" key="1">
    <citation type="submission" date="2016-02" db="EMBL/GenBank/DDBJ databases">
        <title>Draft Genome for Tepidibacillus decaturensis nov. sp. Strain Z9, an Anaerobic, Moderately Thermophilic and Heterotrophic Bacterium from Deep Subsurface of the Illinois Basin, USA.</title>
        <authorList>
            <person name="Dong Y."/>
            <person name="Chang J.Y."/>
            <person name="Sanford R."/>
            <person name="Fouke B.W."/>
        </authorList>
    </citation>
    <scope>NUCLEOTIDE SEQUENCE [LARGE SCALE GENOMIC DNA]</scope>
    <source>
        <strain evidence="1 2">Z9</strain>
    </source>
</reference>
<dbReference type="EMBL" id="LSKU01000001">
    <property type="protein sequence ID" value="KXG43936.1"/>
    <property type="molecule type" value="Genomic_DNA"/>
</dbReference>
<accession>A0A135L4Q0</accession>
<name>A0A135L4Q0_9BACI</name>
<gene>
    <name evidence="1" type="ORF">U473_07895</name>
</gene>
<dbReference type="PROSITE" id="PS51257">
    <property type="entry name" value="PROKAR_LIPOPROTEIN"/>
    <property type="match status" value="1"/>
</dbReference>